<evidence type="ECO:0000313" key="2">
    <source>
        <dbReference type="Proteomes" id="UP001054945"/>
    </source>
</evidence>
<comment type="caution">
    <text evidence="1">The sequence shown here is derived from an EMBL/GenBank/DDBJ whole genome shotgun (WGS) entry which is preliminary data.</text>
</comment>
<name>A0AAV4NAT3_CAEEX</name>
<proteinExistence type="predicted"/>
<dbReference type="EMBL" id="BPLR01003061">
    <property type="protein sequence ID" value="GIX80786.1"/>
    <property type="molecule type" value="Genomic_DNA"/>
</dbReference>
<gene>
    <name evidence="1" type="ORF">CEXT_198151</name>
</gene>
<sequence>MLLPLLAGTLTNRFRILLSAPYRGMDGKTFPSLKLPRFEGLYSQKLAHTIAAKAPFGVITRPFKLLFPYTYAHNVPPSGIAFKHSGDTAPGMGSLLKTAICCSKIFVSAYTGSNNKAV</sequence>
<protein>
    <submittedName>
        <fullName evidence="1">Uncharacterized protein</fullName>
    </submittedName>
</protein>
<organism evidence="1 2">
    <name type="scientific">Caerostris extrusa</name>
    <name type="common">Bark spider</name>
    <name type="synonym">Caerostris bankana</name>
    <dbReference type="NCBI Taxonomy" id="172846"/>
    <lineage>
        <taxon>Eukaryota</taxon>
        <taxon>Metazoa</taxon>
        <taxon>Ecdysozoa</taxon>
        <taxon>Arthropoda</taxon>
        <taxon>Chelicerata</taxon>
        <taxon>Arachnida</taxon>
        <taxon>Araneae</taxon>
        <taxon>Araneomorphae</taxon>
        <taxon>Entelegynae</taxon>
        <taxon>Araneoidea</taxon>
        <taxon>Araneidae</taxon>
        <taxon>Caerostris</taxon>
    </lineage>
</organism>
<reference evidence="1 2" key="1">
    <citation type="submission" date="2021-06" db="EMBL/GenBank/DDBJ databases">
        <title>Caerostris extrusa draft genome.</title>
        <authorList>
            <person name="Kono N."/>
            <person name="Arakawa K."/>
        </authorList>
    </citation>
    <scope>NUCLEOTIDE SEQUENCE [LARGE SCALE GENOMIC DNA]</scope>
</reference>
<accession>A0AAV4NAT3</accession>
<dbReference type="Proteomes" id="UP001054945">
    <property type="component" value="Unassembled WGS sequence"/>
</dbReference>
<evidence type="ECO:0000313" key="1">
    <source>
        <dbReference type="EMBL" id="GIX80786.1"/>
    </source>
</evidence>
<keyword evidence="2" id="KW-1185">Reference proteome</keyword>
<dbReference type="AlphaFoldDB" id="A0AAV4NAT3"/>